<dbReference type="InterPro" id="IPR024983">
    <property type="entry name" value="CHAT_dom"/>
</dbReference>
<proteinExistence type="predicted"/>
<dbReference type="InterPro" id="IPR011990">
    <property type="entry name" value="TPR-like_helical_dom_sf"/>
</dbReference>
<accession>A0ABR9LNZ8</accession>
<protein>
    <submittedName>
        <fullName evidence="3">Tetratricopeptide (TPR) repeat protein</fullName>
    </submittedName>
</protein>
<sequence length="1249" mass="134959">MREQYLAAVRAHLERVTATKDLSAVVHPSVPGDLQRLAGLLRDGDGDTEARLALGWLHYYRYLALPEGPDRDELRSAVTALLDCFVVGVEPLPDQLLPILADLATSFGDQVLRHAIASSDPDAAEAAVELWQRITLAASDDDPEWETYSSNLGLALRIRYDLTGRREDLDLAVDIFRHAAGNVPADHPHRPEHLNRLGRALQDRSASAEDLDGAVAAGREAVELAPPDHPNRHAYLGNLGNAWRARYGLTQTPGDLDAAIGTIRQAVQAAPAPGPDRAGYLSILGALLATRYERFLRRADLDAAAEALRESADTGPDDASRHYNLGVVLYRRFERSGERADLDGAVDAYRRATDLVPGRGGWLNNLGAALRIRFDRTGNLADLEAAVRAGRQAAELEPVDPVALTNLSVTLMTSFRRTGKRTDLDDAVDVADQAVAAMPPDLPGRAGILNNLCLALVTRAERTGSAEDLARAVTTARQAVAASPPEDPDRPNRLGNLMSALRLRFERTGDMEDIDEAVRAGQTAVNAVREDDGARGEHLSNLGGTLQRRFERTSRMSDLDAAIDAARRAVEVTPDDHPARARYLANLGVAWHKRFDVTRAPRDVETAIDALRRAIEATPADHPERSGQLSNLGNALRAADRIDDAVTALREAVALTPVDQPDHPGYLSNLGHALAVRYWRTGSGAEEALAAYQEVVDDPLAMPAMRIRAARLAAELARDQWPGLAADLLETAVRLLPEVTPRRLHRRDRLYHLSLFRGLADDAAALALEAGERTGDGPAAAVRALRLLEAGRAVLLGQLLETRGDLSDLERDHPSLADRFARLRGELDADHLTRDDRVRLTSEFTALVGEIRSRDGFRTFMAPPEPEDLIAEARSGPVVVFTISSYRSDALILTGSGITCLPLPLLAANAVIQQFHTFTDALNESADREAGWQDRVAAQDTLHEVLEWLWDAAAGPVLDVLGLDRLSGADLPRVWWVTGGMLGTLPLHAAGHHRGGGPSVMDRVVSSYTPTIGALRHARRSTKPGVGRTLIVAMPETPDQDPLPNAAVEAERLHERMPDALSLTGTATRAQVLAALPECTIAHFACHGVSDLADPSESRLLLRDHDSAPLTVSSLASVNLERAELAYLSACSTALMSVVTLGSVELDPALRAELPDLAAAVLAVNQNADLVDEAIHLSSAFQLAGFRHVVSTLWEIDDAAAVQLADDFYAGLRGDAGSSARALHDAVRALRDRRPRLPSLWASYLHAGA</sequence>
<keyword evidence="4" id="KW-1185">Reference proteome</keyword>
<dbReference type="Pfam" id="PF12770">
    <property type="entry name" value="CHAT"/>
    <property type="match status" value="1"/>
</dbReference>
<keyword evidence="1" id="KW-0802">TPR repeat</keyword>
<dbReference type="Gene3D" id="1.25.40.10">
    <property type="entry name" value="Tetratricopeptide repeat domain"/>
    <property type="match status" value="3"/>
</dbReference>
<dbReference type="PANTHER" id="PTHR19959">
    <property type="entry name" value="KINESIN LIGHT CHAIN"/>
    <property type="match status" value="1"/>
</dbReference>
<comment type="caution">
    <text evidence="3">The sequence shown here is derived from an EMBL/GenBank/DDBJ whole genome shotgun (WGS) entry which is preliminary data.</text>
</comment>
<dbReference type="Proteomes" id="UP000633509">
    <property type="component" value="Unassembled WGS sequence"/>
</dbReference>
<dbReference type="SMART" id="SM00028">
    <property type="entry name" value="TPR"/>
    <property type="match status" value="4"/>
</dbReference>
<evidence type="ECO:0000256" key="1">
    <source>
        <dbReference type="PROSITE-ProRule" id="PRU00339"/>
    </source>
</evidence>
<dbReference type="PROSITE" id="PS50005">
    <property type="entry name" value="TPR"/>
    <property type="match status" value="1"/>
</dbReference>
<dbReference type="RefSeq" id="WP_192783627.1">
    <property type="nucleotide sequence ID" value="NZ_JADBEK010000001.1"/>
</dbReference>
<dbReference type="SUPFAM" id="SSF48452">
    <property type="entry name" value="TPR-like"/>
    <property type="match status" value="3"/>
</dbReference>
<organism evidence="3 4">
    <name type="scientific">Nonomuraea angiospora</name>
    <dbReference type="NCBI Taxonomy" id="46172"/>
    <lineage>
        <taxon>Bacteria</taxon>
        <taxon>Bacillati</taxon>
        <taxon>Actinomycetota</taxon>
        <taxon>Actinomycetes</taxon>
        <taxon>Streptosporangiales</taxon>
        <taxon>Streptosporangiaceae</taxon>
        <taxon>Nonomuraea</taxon>
    </lineage>
</organism>
<feature type="domain" description="CHAT" evidence="2">
    <location>
        <begin position="944"/>
        <end position="1248"/>
    </location>
</feature>
<dbReference type="InterPro" id="IPR019734">
    <property type="entry name" value="TPR_rpt"/>
</dbReference>
<evidence type="ECO:0000313" key="3">
    <source>
        <dbReference type="EMBL" id="MBE1582332.1"/>
    </source>
</evidence>
<dbReference type="EMBL" id="JADBEK010000001">
    <property type="protein sequence ID" value="MBE1582332.1"/>
    <property type="molecule type" value="Genomic_DNA"/>
</dbReference>
<gene>
    <name evidence="3" type="ORF">H4W80_000590</name>
</gene>
<feature type="repeat" description="TPR" evidence="1">
    <location>
        <begin position="626"/>
        <end position="659"/>
    </location>
</feature>
<dbReference type="Pfam" id="PF13374">
    <property type="entry name" value="TPR_10"/>
    <property type="match status" value="1"/>
</dbReference>
<dbReference type="PANTHER" id="PTHR19959:SF119">
    <property type="entry name" value="FUNGAL LIPASE-LIKE DOMAIN-CONTAINING PROTEIN"/>
    <property type="match status" value="1"/>
</dbReference>
<reference evidence="3 4" key="1">
    <citation type="submission" date="2020-10" db="EMBL/GenBank/DDBJ databases">
        <title>Sequencing the genomes of 1000 actinobacteria strains.</title>
        <authorList>
            <person name="Klenk H.-P."/>
        </authorList>
    </citation>
    <scope>NUCLEOTIDE SEQUENCE [LARGE SCALE GENOMIC DNA]</scope>
    <source>
        <strain evidence="3 4">DSM 43173</strain>
    </source>
</reference>
<evidence type="ECO:0000259" key="2">
    <source>
        <dbReference type="Pfam" id="PF12770"/>
    </source>
</evidence>
<evidence type="ECO:0000313" key="4">
    <source>
        <dbReference type="Proteomes" id="UP000633509"/>
    </source>
</evidence>
<name>A0ABR9LNZ8_9ACTN</name>